<feature type="compositionally biased region" description="Gly residues" evidence="9">
    <location>
        <begin position="452"/>
        <end position="508"/>
    </location>
</feature>
<evidence type="ECO:0000313" key="14">
    <source>
        <dbReference type="EMBL" id="UMM17124.1"/>
    </source>
</evidence>
<dbReference type="SMART" id="SM00547">
    <property type="entry name" value="ZnF_RBZ"/>
    <property type="match status" value="1"/>
</dbReference>
<evidence type="ECO:0000256" key="2">
    <source>
        <dbReference type="ARBA" id="ARBA00022729"/>
    </source>
</evidence>
<comment type="caution">
    <text evidence="8">Lacks conserved residue(s) required for the propagation of feature annotation.</text>
</comment>
<feature type="domain" description="ShKT" evidence="13">
    <location>
        <begin position="78"/>
        <end position="117"/>
    </location>
</feature>
<evidence type="ECO:0000256" key="8">
    <source>
        <dbReference type="PROSITE-ProRule" id="PRU01005"/>
    </source>
</evidence>
<evidence type="ECO:0000256" key="3">
    <source>
        <dbReference type="ARBA" id="ARBA00022771"/>
    </source>
</evidence>
<feature type="compositionally biased region" description="Low complexity" evidence="9">
    <location>
        <begin position="226"/>
        <end position="235"/>
    </location>
</feature>
<dbReference type="Pfam" id="PF00641">
    <property type="entry name" value="Zn_ribbon_RanBP"/>
    <property type="match status" value="1"/>
</dbReference>
<feature type="signal peptide" evidence="10">
    <location>
        <begin position="1"/>
        <end position="18"/>
    </location>
</feature>
<feature type="compositionally biased region" description="Gly residues" evidence="9">
    <location>
        <begin position="589"/>
        <end position="604"/>
    </location>
</feature>
<feature type="domain" description="RanBP2-type" evidence="12">
    <location>
        <begin position="558"/>
        <end position="587"/>
    </location>
</feature>
<evidence type="ECO:0000256" key="7">
    <source>
        <dbReference type="PROSITE-ProRule" id="PRU00322"/>
    </source>
</evidence>
<gene>
    <name evidence="14" type="ORF">L5515_013831</name>
</gene>
<feature type="compositionally biased region" description="Basic and acidic residues" evidence="9">
    <location>
        <begin position="509"/>
        <end position="542"/>
    </location>
</feature>
<feature type="region of interest" description="Disordered" evidence="9">
    <location>
        <begin position="206"/>
        <end position="348"/>
    </location>
</feature>
<evidence type="ECO:0000313" key="15">
    <source>
        <dbReference type="Proteomes" id="UP000829354"/>
    </source>
</evidence>
<dbReference type="Gene3D" id="1.10.10.1870">
    <property type="entry name" value="ShTK domain-like"/>
    <property type="match status" value="1"/>
</dbReference>
<dbReference type="PROSITE" id="PS51670">
    <property type="entry name" value="SHKT"/>
    <property type="match status" value="1"/>
</dbReference>
<dbReference type="InterPro" id="IPR012677">
    <property type="entry name" value="Nucleotide-bd_a/b_plait_sf"/>
</dbReference>
<feature type="region of interest" description="Disordered" evidence="9">
    <location>
        <begin position="448"/>
        <end position="566"/>
    </location>
</feature>
<dbReference type="Pfam" id="PF00076">
    <property type="entry name" value="RRM_1"/>
    <property type="match status" value="1"/>
</dbReference>
<feature type="compositionally biased region" description="Gly residues" evidence="9">
    <location>
        <begin position="267"/>
        <end position="287"/>
    </location>
</feature>
<dbReference type="SUPFAM" id="SSF54928">
    <property type="entry name" value="RNA-binding domain, RBD"/>
    <property type="match status" value="1"/>
</dbReference>
<evidence type="ECO:0000259" key="13">
    <source>
        <dbReference type="PROSITE" id="PS51670"/>
    </source>
</evidence>
<evidence type="ECO:0000259" key="12">
    <source>
        <dbReference type="PROSITE" id="PS50199"/>
    </source>
</evidence>
<dbReference type="GO" id="GO:0008270">
    <property type="term" value="F:zinc ion binding"/>
    <property type="evidence" value="ECO:0007669"/>
    <property type="project" value="UniProtKB-KW"/>
</dbReference>
<dbReference type="GO" id="GO:0003723">
    <property type="term" value="F:RNA binding"/>
    <property type="evidence" value="ECO:0007669"/>
    <property type="project" value="UniProtKB-UniRule"/>
</dbReference>
<evidence type="ECO:0000256" key="10">
    <source>
        <dbReference type="SAM" id="SignalP"/>
    </source>
</evidence>
<feature type="compositionally biased region" description="Basic and acidic residues" evidence="9">
    <location>
        <begin position="288"/>
        <end position="303"/>
    </location>
</feature>
<dbReference type="Gene3D" id="4.10.1060.10">
    <property type="entry name" value="Zinc finger, RanBP2-type"/>
    <property type="match status" value="1"/>
</dbReference>
<dbReference type="Gene3D" id="3.30.70.330">
    <property type="match status" value="1"/>
</dbReference>
<dbReference type="InterPro" id="IPR000504">
    <property type="entry name" value="RRM_dom"/>
</dbReference>
<feature type="chain" id="PRO_5042073647" description="Protein CBR-FUST-1" evidence="10">
    <location>
        <begin position="19"/>
        <end position="611"/>
    </location>
</feature>
<dbReference type="InterPro" id="IPR001876">
    <property type="entry name" value="Znf_RanBP2"/>
</dbReference>
<feature type="compositionally biased region" description="Gly residues" evidence="9">
    <location>
        <begin position="543"/>
        <end position="552"/>
    </location>
</feature>
<dbReference type="PANTHER" id="PTHR46219:SF4">
    <property type="entry name" value="SHKT DOMAIN-CONTAINING PROTEIN"/>
    <property type="match status" value="1"/>
</dbReference>
<dbReference type="InterPro" id="IPR035979">
    <property type="entry name" value="RBD_domain_sf"/>
</dbReference>
<keyword evidence="15" id="KW-1185">Reference proteome</keyword>
<protein>
    <recommendedName>
        <fullName evidence="16">Protein CBR-FUST-1</fullName>
    </recommendedName>
</protein>
<evidence type="ECO:0000256" key="9">
    <source>
        <dbReference type="SAM" id="MobiDB-lite"/>
    </source>
</evidence>
<feature type="domain" description="RRM" evidence="11">
    <location>
        <begin position="356"/>
        <end position="442"/>
    </location>
</feature>
<keyword evidence="4" id="KW-0862">Zinc</keyword>
<feature type="region of interest" description="Disordered" evidence="9">
    <location>
        <begin position="580"/>
        <end position="611"/>
    </location>
</feature>
<organism evidence="14 15">
    <name type="scientific">Caenorhabditis briggsae</name>
    <dbReference type="NCBI Taxonomy" id="6238"/>
    <lineage>
        <taxon>Eukaryota</taxon>
        <taxon>Metazoa</taxon>
        <taxon>Ecdysozoa</taxon>
        <taxon>Nematoda</taxon>
        <taxon>Chromadorea</taxon>
        <taxon>Rhabditida</taxon>
        <taxon>Rhabditina</taxon>
        <taxon>Rhabditomorpha</taxon>
        <taxon>Rhabditoidea</taxon>
        <taxon>Rhabditidae</taxon>
        <taxon>Peloderinae</taxon>
        <taxon>Caenorhabditis</taxon>
    </lineage>
</organism>
<evidence type="ECO:0000256" key="5">
    <source>
        <dbReference type="ARBA" id="ARBA00023157"/>
    </source>
</evidence>
<evidence type="ECO:0000256" key="6">
    <source>
        <dbReference type="PROSITE-ProRule" id="PRU00176"/>
    </source>
</evidence>
<dbReference type="PANTHER" id="PTHR46219">
    <property type="entry name" value="PROTEIN CBG11138"/>
    <property type="match status" value="1"/>
</dbReference>
<keyword evidence="2 10" id="KW-0732">Signal</keyword>
<dbReference type="Proteomes" id="UP000829354">
    <property type="component" value="Chromosome II"/>
</dbReference>
<keyword evidence="5" id="KW-1015">Disulfide bond</keyword>
<dbReference type="FunFam" id="1.10.10.1940:FF:000002">
    <property type="entry name" value="PHAryngeal gland Toxin-related"/>
    <property type="match status" value="2"/>
</dbReference>
<dbReference type="EMBL" id="CP092621">
    <property type="protein sequence ID" value="UMM17124.1"/>
    <property type="molecule type" value="Genomic_DNA"/>
</dbReference>
<dbReference type="PROSITE" id="PS50199">
    <property type="entry name" value="ZF_RANBP2_2"/>
    <property type="match status" value="1"/>
</dbReference>
<dbReference type="InterPro" id="IPR036443">
    <property type="entry name" value="Znf_RanBP2_sf"/>
</dbReference>
<feature type="compositionally biased region" description="Gly residues" evidence="9">
    <location>
        <begin position="248"/>
        <end position="260"/>
    </location>
</feature>
<evidence type="ECO:0008006" key="16">
    <source>
        <dbReference type="Google" id="ProtNLM"/>
    </source>
</evidence>
<accession>A0AAE9J764</accession>
<dbReference type="SUPFAM" id="SSF90209">
    <property type="entry name" value="Ran binding protein zinc finger-like"/>
    <property type="match status" value="1"/>
</dbReference>
<dbReference type="SMART" id="SM00360">
    <property type="entry name" value="RRM"/>
    <property type="match status" value="1"/>
</dbReference>
<dbReference type="Pfam" id="PF01549">
    <property type="entry name" value="ShK"/>
    <property type="match status" value="2"/>
</dbReference>
<sequence>MHSTTVAVLAALCSISWACVDLTNPATGRSDCPNRAYLCTNSVYLTLMRTQCPRTCGYCTSSTTRTSVTSTTVSSTCVDRTNPSTGTSDCTRLRAYCMNAIYIPLMRVQCPRTCGFCTVDVVIDRAKLPNLQIKMASYDQNQPDYSTPEGQAYWAYYQQQQQQQPGAQPEQYASYNNPGAQAVAAGAHAHDPYSNSQQDPYASAATYGDQAQQPQNPYAPPPPSSDPYGQSSGPPAGSDPYGQSRGSSRGGYDGGRGGGRGGHDSGRGGYGGDRGGGRGGYGGGRGGYDGERRGGSRWDDGSSDRQGGPPGGRGGYQDRGPRRDGPGGGSYGGGNTGGAGAGGREFGSDGRVELKETVFVQGISTTANEAYIADVFSTCGDIAKNDRGPRIKIYTDRNSGEPKGECMITFVDSAAAQQAITMYNGQPFPGGSSPMIISLAKFRADGGDRGGRGGGFGGRGGGGRGGFGGPMGGRGGGYGGDRGGDRGGYGGGSRGGYDGGRGGGGGFRGGDRGGDRGGFRGGDRGGFRGGDRGGFRGGDRGGFRGGRGGGGNANMEQRKNDWPCDQCGNSNFAFRRECNQCQAPRPDGGPSGGGGDRRGGGPPGGDRYRPY</sequence>
<evidence type="ECO:0000256" key="4">
    <source>
        <dbReference type="ARBA" id="ARBA00022833"/>
    </source>
</evidence>
<dbReference type="Gene3D" id="1.10.10.1940">
    <property type="match status" value="1"/>
</dbReference>
<reference evidence="14 15" key="1">
    <citation type="submission" date="2022-04" db="EMBL/GenBank/DDBJ databases">
        <title>Chromosome-level reference genomes for two strains of Caenorhabditis briggsae: an improved platform for comparative genomics.</title>
        <authorList>
            <person name="Stevens L."/>
            <person name="Andersen E."/>
        </authorList>
    </citation>
    <scope>NUCLEOTIDE SEQUENCE [LARGE SCALE GENOMIC DNA]</scope>
    <source>
        <strain evidence="14">VX34</strain>
        <tissue evidence="14">Whole-organism</tissue>
    </source>
</reference>
<dbReference type="AlphaFoldDB" id="A0AAE9J764"/>
<keyword evidence="3 7" id="KW-0863">Zinc-finger</keyword>
<feature type="compositionally biased region" description="Gly residues" evidence="9">
    <location>
        <begin position="308"/>
        <end position="317"/>
    </location>
</feature>
<evidence type="ECO:0000256" key="1">
    <source>
        <dbReference type="ARBA" id="ARBA00022723"/>
    </source>
</evidence>
<keyword evidence="6" id="KW-0694">RNA-binding</keyword>
<proteinExistence type="predicted"/>
<dbReference type="PROSITE" id="PS50102">
    <property type="entry name" value="RRM"/>
    <property type="match status" value="1"/>
</dbReference>
<name>A0AAE9J764_CAEBR</name>
<dbReference type="PROSITE" id="PS01358">
    <property type="entry name" value="ZF_RANBP2_1"/>
    <property type="match status" value="1"/>
</dbReference>
<evidence type="ECO:0000259" key="11">
    <source>
        <dbReference type="PROSITE" id="PS50102"/>
    </source>
</evidence>
<dbReference type="InterPro" id="IPR003582">
    <property type="entry name" value="ShKT_dom"/>
</dbReference>
<keyword evidence="1" id="KW-0479">Metal-binding</keyword>
<dbReference type="SMART" id="SM00254">
    <property type="entry name" value="ShKT"/>
    <property type="match status" value="2"/>
</dbReference>
<feature type="compositionally biased region" description="Gly residues" evidence="9">
    <location>
        <begin position="326"/>
        <end position="345"/>
    </location>
</feature>
<dbReference type="FunFam" id="4.10.1060.10:FF:000031">
    <property type="entry name" value="FUS/TLS RNA binding protein homolog"/>
    <property type="match status" value="1"/>
</dbReference>